<reference evidence="3" key="1">
    <citation type="submission" date="2021-07" db="EMBL/GenBank/DDBJ databases">
        <title>Elsinoe batatas strain:CRI-CJ2 Genome sequencing and assembly.</title>
        <authorList>
            <person name="Huang L."/>
        </authorList>
    </citation>
    <scope>NUCLEOTIDE SEQUENCE</scope>
    <source>
        <strain evidence="3">CRI-CJ2</strain>
    </source>
</reference>
<sequence>MGNRILVARQWRFPKVVIAFFGIELCLTVAALALFGIADPNLYRTKLWLDGALNGFNSHPEQVLYAYANHEKPVIPLVWSQLITTFNLVISILSTFLLLVKSVMFVMKTWVPLLSLLMHMILTALYAFSTYAQLSSDKSDPFGRIQNGPPWYITKSCDVVHDKHNYGYCRQAKASLGVTVAMVGILFIQIILASLSIVPSTMEKQLRGHHEDEDSDDEYQQGEMVMYAPEKPTENPFYSPQTPSQAHPYSPLPQKQPIHYQQETEYEMANLATKAHLESQRHSQQYLSTYTSSTPQPPPQPLQSHAPSRPTSHVPQSFTTNLLSQYIQHSPARAITTSEPTPPFTREEHASRPPSTIQTLEAPIFDPPPTAAAAPTPRTVAFNRLISRGATNAEKAKRPKAGKSGLSSSTSASSAPGVGSKGRGLFSTTMSKGEKLEKAVKETRKERKEREGREKEDERKRQVERYFALQKAGPPGRSEGRWERLASPAVTTPGYQGRTRGERYGEVEEGRGETGYFVGQGQEGYQQGYGQEQGQVTTQEYITGRPEGEVRGYGQRGGLPFRERYGS</sequence>
<dbReference type="AlphaFoldDB" id="A0A8K0L295"/>
<dbReference type="OrthoDB" id="5352400at2759"/>
<feature type="region of interest" description="Disordered" evidence="1">
    <location>
        <begin position="275"/>
        <end position="316"/>
    </location>
</feature>
<dbReference type="EMBL" id="JAESVG020000005">
    <property type="protein sequence ID" value="KAG8627114.1"/>
    <property type="molecule type" value="Genomic_DNA"/>
</dbReference>
<evidence type="ECO:0000313" key="4">
    <source>
        <dbReference type="Proteomes" id="UP000809789"/>
    </source>
</evidence>
<dbReference type="Proteomes" id="UP000809789">
    <property type="component" value="Unassembled WGS sequence"/>
</dbReference>
<feature type="compositionally biased region" description="Polar residues" evidence="1">
    <location>
        <begin position="236"/>
        <end position="247"/>
    </location>
</feature>
<keyword evidence="2" id="KW-0812">Transmembrane</keyword>
<feature type="compositionally biased region" description="Low complexity" evidence="1">
    <location>
        <begin position="514"/>
        <end position="541"/>
    </location>
</feature>
<proteinExistence type="predicted"/>
<feature type="transmembrane region" description="Helical" evidence="2">
    <location>
        <begin position="16"/>
        <end position="38"/>
    </location>
</feature>
<feature type="compositionally biased region" description="Polar residues" evidence="1">
    <location>
        <begin position="305"/>
        <end position="316"/>
    </location>
</feature>
<feature type="region of interest" description="Disordered" evidence="1">
    <location>
        <begin position="333"/>
        <end position="375"/>
    </location>
</feature>
<feature type="transmembrane region" description="Helical" evidence="2">
    <location>
        <begin position="111"/>
        <end position="132"/>
    </location>
</feature>
<keyword evidence="2" id="KW-1133">Transmembrane helix</keyword>
<name>A0A8K0L295_9PEZI</name>
<evidence type="ECO:0000256" key="2">
    <source>
        <dbReference type="SAM" id="Phobius"/>
    </source>
</evidence>
<feature type="region of interest" description="Disordered" evidence="1">
    <location>
        <begin position="230"/>
        <end position="254"/>
    </location>
</feature>
<keyword evidence="4" id="KW-1185">Reference proteome</keyword>
<feature type="compositionally biased region" description="Low complexity" evidence="1">
    <location>
        <begin position="283"/>
        <end position="294"/>
    </location>
</feature>
<feature type="compositionally biased region" description="Basic and acidic residues" evidence="1">
    <location>
        <begin position="499"/>
        <end position="512"/>
    </location>
</feature>
<gene>
    <name evidence="3" type="ORF">KVT40_004597</name>
</gene>
<feature type="transmembrane region" description="Helical" evidence="2">
    <location>
        <begin position="174"/>
        <end position="198"/>
    </location>
</feature>
<keyword evidence="2" id="KW-0472">Membrane</keyword>
<protein>
    <submittedName>
        <fullName evidence="3">Uncharacterized protein</fullName>
    </submittedName>
</protein>
<feature type="region of interest" description="Disordered" evidence="1">
    <location>
        <begin position="389"/>
        <end position="567"/>
    </location>
</feature>
<evidence type="ECO:0000313" key="3">
    <source>
        <dbReference type="EMBL" id="KAG8627114.1"/>
    </source>
</evidence>
<accession>A0A8K0L295</accession>
<organism evidence="3 4">
    <name type="scientific">Elsinoe batatas</name>
    <dbReference type="NCBI Taxonomy" id="2601811"/>
    <lineage>
        <taxon>Eukaryota</taxon>
        <taxon>Fungi</taxon>
        <taxon>Dikarya</taxon>
        <taxon>Ascomycota</taxon>
        <taxon>Pezizomycotina</taxon>
        <taxon>Dothideomycetes</taxon>
        <taxon>Dothideomycetidae</taxon>
        <taxon>Myriangiales</taxon>
        <taxon>Elsinoaceae</taxon>
        <taxon>Elsinoe</taxon>
    </lineage>
</organism>
<feature type="transmembrane region" description="Helical" evidence="2">
    <location>
        <begin position="78"/>
        <end position="99"/>
    </location>
</feature>
<comment type="caution">
    <text evidence="3">The sequence shown here is derived from an EMBL/GenBank/DDBJ whole genome shotgun (WGS) entry which is preliminary data.</text>
</comment>
<feature type="compositionally biased region" description="Basic and acidic residues" evidence="1">
    <location>
        <begin position="432"/>
        <end position="464"/>
    </location>
</feature>
<feature type="compositionally biased region" description="Low complexity" evidence="1">
    <location>
        <begin position="402"/>
        <end position="418"/>
    </location>
</feature>
<evidence type="ECO:0000256" key="1">
    <source>
        <dbReference type="SAM" id="MobiDB-lite"/>
    </source>
</evidence>